<reference evidence="2" key="1">
    <citation type="submission" date="2018-02" db="EMBL/GenBank/DDBJ databases">
        <title>Rhizophora mucronata_Transcriptome.</title>
        <authorList>
            <person name="Meera S.P."/>
            <person name="Sreeshan A."/>
            <person name="Augustine A."/>
        </authorList>
    </citation>
    <scope>NUCLEOTIDE SEQUENCE</scope>
    <source>
        <tissue evidence="2">Leaf</tissue>
    </source>
</reference>
<feature type="transmembrane region" description="Helical" evidence="1">
    <location>
        <begin position="6"/>
        <end position="25"/>
    </location>
</feature>
<dbReference type="AlphaFoldDB" id="A0A2P2IPR7"/>
<evidence type="ECO:0000313" key="2">
    <source>
        <dbReference type="EMBL" id="MBW83208.1"/>
    </source>
</evidence>
<keyword evidence="1" id="KW-0472">Membrane</keyword>
<keyword evidence="1" id="KW-0812">Transmembrane</keyword>
<accession>A0A2P2IPR7</accession>
<name>A0A2P2IPR7_RHIMU</name>
<dbReference type="EMBL" id="GGEC01002725">
    <property type="protein sequence ID" value="MBW83208.1"/>
    <property type="molecule type" value="Transcribed_RNA"/>
</dbReference>
<sequence length="59" mass="6847">MTWGILKLWLSWFFSCFCGLVWPLFELNLRSAFICYGTLMNLRARVNGRILGSSIFSPL</sequence>
<proteinExistence type="predicted"/>
<keyword evidence="1" id="KW-1133">Transmembrane helix</keyword>
<evidence type="ECO:0000256" key="1">
    <source>
        <dbReference type="SAM" id="Phobius"/>
    </source>
</evidence>
<organism evidence="2">
    <name type="scientific">Rhizophora mucronata</name>
    <name type="common">Asiatic mangrove</name>
    <dbReference type="NCBI Taxonomy" id="61149"/>
    <lineage>
        <taxon>Eukaryota</taxon>
        <taxon>Viridiplantae</taxon>
        <taxon>Streptophyta</taxon>
        <taxon>Embryophyta</taxon>
        <taxon>Tracheophyta</taxon>
        <taxon>Spermatophyta</taxon>
        <taxon>Magnoliopsida</taxon>
        <taxon>eudicotyledons</taxon>
        <taxon>Gunneridae</taxon>
        <taxon>Pentapetalae</taxon>
        <taxon>rosids</taxon>
        <taxon>fabids</taxon>
        <taxon>Malpighiales</taxon>
        <taxon>Rhizophoraceae</taxon>
        <taxon>Rhizophora</taxon>
    </lineage>
</organism>
<protein>
    <submittedName>
        <fullName evidence="2">Uncharacterized protein</fullName>
    </submittedName>
</protein>